<evidence type="ECO:0000256" key="1">
    <source>
        <dbReference type="SAM" id="SignalP"/>
    </source>
</evidence>
<keyword evidence="3" id="KW-1185">Reference proteome</keyword>
<evidence type="ECO:0000313" key="3">
    <source>
        <dbReference type="Proteomes" id="UP000058305"/>
    </source>
</evidence>
<reference evidence="3" key="2">
    <citation type="submission" date="2016-01" db="EMBL/GenBank/DDBJ databases">
        <title>First complete genome sequence of a species in the genus Microterricola, an extremophilic cold active enzyme producing strain ERGS5:02 isolated from Sikkim Himalaya.</title>
        <authorList>
            <person name="Kumar R."/>
            <person name="Singh D."/>
            <person name="Swarnkar M.K."/>
        </authorList>
    </citation>
    <scope>NUCLEOTIDE SEQUENCE [LARGE SCALE GENOMIC DNA]</scope>
    <source>
        <strain evidence="3">ERGS5:02</strain>
    </source>
</reference>
<reference evidence="2 3" key="1">
    <citation type="journal article" date="2016" name="J. Biotechnol.">
        <title>First complete genome sequence of a species in the genus Microterricola, an extremophilic cold active enzyme producing bacterial strain ERGS5:02 isolated from Sikkim Himalaya.</title>
        <authorList>
            <person name="Himanshu"/>
            <person name="Swarnkar M.K."/>
            <person name="Singh D."/>
            <person name="Kumar R."/>
        </authorList>
    </citation>
    <scope>NUCLEOTIDE SEQUENCE [LARGE SCALE GENOMIC DNA]</scope>
    <source>
        <strain evidence="2 3">ERGS5:02</strain>
    </source>
</reference>
<dbReference type="KEGG" id="mvd:AWU67_11655"/>
<organism evidence="2 3">
    <name type="scientific">Microterricola viridarii</name>
    <dbReference type="NCBI Taxonomy" id="412690"/>
    <lineage>
        <taxon>Bacteria</taxon>
        <taxon>Bacillati</taxon>
        <taxon>Actinomycetota</taxon>
        <taxon>Actinomycetes</taxon>
        <taxon>Micrococcales</taxon>
        <taxon>Microbacteriaceae</taxon>
        <taxon>Microterricola</taxon>
    </lineage>
</organism>
<gene>
    <name evidence="2" type="ORF">AWU67_11655</name>
</gene>
<protein>
    <recommendedName>
        <fullName evidence="4">SipW-cognate class signal peptide</fullName>
    </recommendedName>
</protein>
<name>A0A0X8E477_9MICO</name>
<evidence type="ECO:0008006" key="4">
    <source>
        <dbReference type="Google" id="ProtNLM"/>
    </source>
</evidence>
<feature type="signal peptide" evidence="1">
    <location>
        <begin position="1"/>
        <end position="27"/>
    </location>
</feature>
<evidence type="ECO:0000313" key="2">
    <source>
        <dbReference type="EMBL" id="AMB59407.1"/>
    </source>
</evidence>
<feature type="chain" id="PRO_5007065643" description="SipW-cognate class signal peptide" evidence="1">
    <location>
        <begin position="28"/>
        <end position="189"/>
    </location>
</feature>
<accession>A0A0X8E477</accession>
<dbReference type="AlphaFoldDB" id="A0A0X8E477"/>
<dbReference type="Proteomes" id="UP000058305">
    <property type="component" value="Chromosome"/>
</dbReference>
<sequence>MNKRTLAALGAIFGSVLLVLGVQQAFVATTAAWTDQVNFTAPVSSGTWTTPQAQIKLDTKGVVVGAGPVLTVQLQVQNVKPASGAGGPVNTLSTKITFPTAALGTAPQIAPPTGWTLYGSPVTSGTNQTFEYRRTITVPLYGDTGTIQFKFPLACNKGNKFMVSTLIESPEATNSLTFSEEAHILGWTC</sequence>
<dbReference type="OrthoDB" id="9920537at2"/>
<keyword evidence="1" id="KW-0732">Signal</keyword>
<proteinExistence type="predicted"/>
<dbReference type="RefSeq" id="WP_067229157.1">
    <property type="nucleotide sequence ID" value="NZ_CP014145.1"/>
</dbReference>
<dbReference type="EMBL" id="CP014145">
    <property type="protein sequence ID" value="AMB59407.1"/>
    <property type="molecule type" value="Genomic_DNA"/>
</dbReference>